<evidence type="ECO:0000256" key="9">
    <source>
        <dbReference type="SAM" id="Phobius"/>
    </source>
</evidence>
<evidence type="ECO:0000256" key="6">
    <source>
        <dbReference type="ARBA" id="ARBA00022989"/>
    </source>
</evidence>
<feature type="transmembrane region" description="Helical" evidence="9">
    <location>
        <begin position="182"/>
        <end position="211"/>
    </location>
</feature>
<gene>
    <name evidence="11" type="ORF">AVDCRST_MAG78-2132</name>
</gene>
<name>A0A6J4QAA9_9ACTN</name>
<feature type="transmembrane region" description="Helical" evidence="9">
    <location>
        <begin position="33"/>
        <end position="51"/>
    </location>
</feature>
<keyword evidence="2" id="KW-0813">Transport</keyword>
<sequence>MPDLLTAFALVAVVLTIAGLASGVVERAPLSFPIIFLGLGFLLGEYGLGVLEFGPEDPLLESVATLTLALVLCLEGVRIGNDSMEGAGAVPVLSLGPGTLIIVSVVAGGAYFLLGTSLVESLLLGTILASTDPVVLRDVVRNERIPRSVRQALNIEAGTNDIVVLPMLLILIAVANTEASGVAGWALFAVQILLLGPVVGFAIGAGAAWLMSRAIERYAITEIYQSLYGIGIVLLAYVSAQSLGGDGFLAAFAAGFAVAVLNLDLCQCFLDYGETTSEMAMLFAFILFGVAISGIFVEAPLVPALLLALIVIFVARPLAIGIVLRKAAVSNAARWFIGWFGPRGLNSLLLALLVIQAGVPDGEFLLAITGVVVTVSVLFHGASATPLSNLYGRAVEANTLEEERESGAGGIFEAAAAETIRIKPEQLSEMLESDDPPILLDVRTRSQYEKDKTQIPGSIRIMPDQVEEWAKDREEEHGSQVEGQRIVAYCT</sequence>
<keyword evidence="8 9" id="KW-0472">Membrane</keyword>
<dbReference type="GO" id="GO:0005886">
    <property type="term" value="C:plasma membrane"/>
    <property type="evidence" value="ECO:0007669"/>
    <property type="project" value="UniProtKB-SubCell"/>
</dbReference>
<dbReference type="Pfam" id="PF00581">
    <property type="entry name" value="Rhodanese"/>
    <property type="match status" value="1"/>
</dbReference>
<dbReference type="InterPro" id="IPR006153">
    <property type="entry name" value="Cation/H_exchanger_TM"/>
</dbReference>
<evidence type="ECO:0000256" key="3">
    <source>
        <dbReference type="ARBA" id="ARBA00022449"/>
    </source>
</evidence>
<dbReference type="PANTHER" id="PTHR32507">
    <property type="entry name" value="NA(+)/H(+) ANTIPORTER 1"/>
    <property type="match status" value="1"/>
</dbReference>
<feature type="transmembrane region" description="Helical" evidence="9">
    <location>
        <begin position="336"/>
        <end position="358"/>
    </location>
</feature>
<proteinExistence type="predicted"/>
<dbReference type="EMBL" id="CADCVB010000145">
    <property type="protein sequence ID" value="CAA9437395.1"/>
    <property type="molecule type" value="Genomic_DNA"/>
</dbReference>
<feature type="transmembrane region" description="Helical" evidence="9">
    <location>
        <begin position="364"/>
        <end position="383"/>
    </location>
</feature>
<keyword evidence="6 9" id="KW-1133">Transmembrane helix</keyword>
<evidence type="ECO:0000256" key="2">
    <source>
        <dbReference type="ARBA" id="ARBA00022448"/>
    </source>
</evidence>
<keyword evidence="3" id="KW-0050">Antiport</keyword>
<evidence type="ECO:0000256" key="4">
    <source>
        <dbReference type="ARBA" id="ARBA00022475"/>
    </source>
</evidence>
<comment type="subcellular location">
    <subcellularLocation>
        <location evidence="1">Cell membrane</location>
        <topology evidence="1">Multi-pass membrane protein</topology>
    </subcellularLocation>
</comment>
<feature type="transmembrane region" description="Helical" evidence="9">
    <location>
        <begin position="303"/>
        <end position="324"/>
    </location>
</feature>
<dbReference type="GO" id="GO:1902600">
    <property type="term" value="P:proton transmembrane transport"/>
    <property type="evidence" value="ECO:0007669"/>
    <property type="project" value="InterPro"/>
</dbReference>
<dbReference type="Gene3D" id="1.20.1530.20">
    <property type="match status" value="1"/>
</dbReference>
<dbReference type="InterPro" id="IPR036873">
    <property type="entry name" value="Rhodanese-like_dom_sf"/>
</dbReference>
<evidence type="ECO:0000256" key="5">
    <source>
        <dbReference type="ARBA" id="ARBA00022692"/>
    </source>
</evidence>
<reference evidence="11" key="1">
    <citation type="submission" date="2020-02" db="EMBL/GenBank/DDBJ databases">
        <authorList>
            <person name="Meier V. D."/>
        </authorList>
    </citation>
    <scope>NUCLEOTIDE SEQUENCE</scope>
    <source>
        <strain evidence="11">AVDCRST_MAG78</strain>
    </source>
</reference>
<evidence type="ECO:0000256" key="1">
    <source>
        <dbReference type="ARBA" id="ARBA00004651"/>
    </source>
</evidence>
<dbReference type="Pfam" id="PF00999">
    <property type="entry name" value="Na_H_Exchanger"/>
    <property type="match status" value="1"/>
</dbReference>
<dbReference type="SUPFAM" id="SSF52821">
    <property type="entry name" value="Rhodanese/Cell cycle control phosphatase"/>
    <property type="match status" value="1"/>
</dbReference>
<dbReference type="InterPro" id="IPR001763">
    <property type="entry name" value="Rhodanese-like_dom"/>
</dbReference>
<keyword evidence="5 9" id="KW-0812">Transmembrane</keyword>
<evidence type="ECO:0000256" key="8">
    <source>
        <dbReference type="ARBA" id="ARBA00023136"/>
    </source>
</evidence>
<dbReference type="GO" id="GO:0015297">
    <property type="term" value="F:antiporter activity"/>
    <property type="evidence" value="ECO:0007669"/>
    <property type="project" value="UniProtKB-KW"/>
</dbReference>
<evidence type="ECO:0000256" key="7">
    <source>
        <dbReference type="ARBA" id="ARBA00023065"/>
    </source>
</evidence>
<feature type="transmembrane region" description="Helical" evidence="9">
    <location>
        <begin position="249"/>
        <end position="272"/>
    </location>
</feature>
<feature type="transmembrane region" description="Helical" evidence="9">
    <location>
        <begin position="279"/>
        <end position="297"/>
    </location>
</feature>
<dbReference type="PANTHER" id="PTHR32507:SF8">
    <property type="entry name" value="CNH1P"/>
    <property type="match status" value="1"/>
</dbReference>
<dbReference type="InterPro" id="IPR038770">
    <property type="entry name" value="Na+/solute_symporter_sf"/>
</dbReference>
<dbReference type="Gene3D" id="3.40.250.10">
    <property type="entry name" value="Rhodanese-like domain"/>
    <property type="match status" value="1"/>
</dbReference>
<dbReference type="PROSITE" id="PS50206">
    <property type="entry name" value="RHODANESE_3"/>
    <property type="match status" value="1"/>
</dbReference>
<feature type="transmembrane region" description="Helical" evidence="9">
    <location>
        <begin position="157"/>
        <end position="176"/>
    </location>
</feature>
<keyword evidence="4" id="KW-1003">Cell membrane</keyword>
<feature type="transmembrane region" description="Helical" evidence="9">
    <location>
        <begin position="223"/>
        <end position="243"/>
    </location>
</feature>
<evidence type="ECO:0000313" key="11">
    <source>
        <dbReference type="EMBL" id="CAA9437395.1"/>
    </source>
</evidence>
<accession>A0A6J4QAA9</accession>
<feature type="domain" description="Rhodanese" evidence="10">
    <location>
        <begin position="433"/>
        <end position="491"/>
    </location>
</feature>
<organism evidence="11">
    <name type="scientific">uncultured Rubrobacteraceae bacterium</name>
    <dbReference type="NCBI Taxonomy" id="349277"/>
    <lineage>
        <taxon>Bacteria</taxon>
        <taxon>Bacillati</taxon>
        <taxon>Actinomycetota</taxon>
        <taxon>Rubrobacteria</taxon>
        <taxon>Rubrobacterales</taxon>
        <taxon>Rubrobacteraceae</taxon>
        <taxon>environmental samples</taxon>
    </lineage>
</organism>
<protein>
    <recommendedName>
        <fullName evidence="10">Rhodanese domain-containing protein</fullName>
    </recommendedName>
</protein>
<keyword evidence="7" id="KW-0406">Ion transport</keyword>
<dbReference type="AlphaFoldDB" id="A0A6J4QAA9"/>
<feature type="transmembrane region" description="Helical" evidence="9">
    <location>
        <begin position="92"/>
        <end position="114"/>
    </location>
</feature>
<evidence type="ECO:0000259" key="10">
    <source>
        <dbReference type="PROSITE" id="PS50206"/>
    </source>
</evidence>